<organism evidence="2 3">
    <name type="scientific">Snodgrassella alvi</name>
    <dbReference type="NCBI Taxonomy" id="1196083"/>
    <lineage>
        <taxon>Bacteria</taxon>
        <taxon>Pseudomonadati</taxon>
        <taxon>Pseudomonadota</taxon>
        <taxon>Betaproteobacteria</taxon>
        <taxon>Neisseriales</taxon>
        <taxon>Neisseriaceae</taxon>
        <taxon>Snodgrassella</taxon>
    </lineage>
</organism>
<evidence type="ECO:0000313" key="3">
    <source>
        <dbReference type="Proteomes" id="UP000231484"/>
    </source>
</evidence>
<keyword evidence="1" id="KW-0472">Membrane</keyword>
<dbReference type="Proteomes" id="UP000231484">
    <property type="component" value="Unassembled WGS sequence"/>
</dbReference>
<reference evidence="2 3" key="1">
    <citation type="journal article" date="2017" name="MBio">
        <title>Type VI secretion-mediated competition in the bee gut microbiome.</title>
        <authorList>
            <person name="Steele M.I."/>
            <person name="Kwong W.K."/>
            <person name="Powell J.E."/>
            <person name="Whiteley M."/>
            <person name="Moran N.A."/>
        </authorList>
    </citation>
    <scope>NUCLEOTIDE SEQUENCE [LARGE SCALE GENOMIC DNA]</scope>
    <source>
        <strain evidence="2 3">Occ4-2</strain>
    </source>
</reference>
<dbReference type="EMBL" id="MEIQ01000052">
    <property type="protein sequence ID" value="PIT48612.1"/>
    <property type="molecule type" value="Genomic_DNA"/>
</dbReference>
<feature type="transmembrane region" description="Helical" evidence="1">
    <location>
        <begin position="21"/>
        <end position="38"/>
    </location>
</feature>
<keyword evidence="1" id="KW-1133">Transmembrane helix</keyword>
<sequence>MPLLSFALTCIINRSFPDTKISFYMLIAFAGIVLVITNGNFSHLMASSSFIGDLLLLAATVCWVIYTYFANVMNSVYRWNIQKEIFII</sequence>
<dbReference type="AlphaFoldDB" id="A0A2N9XJV7"/>
<evidence type="ECO:0008006" key="4">
    <source>
        <dbReference type="Google" id="ProtNLM"/>
    </source>
</evidence>
<feature type="transmembrane region" description="Helical" evidence="1">
    <location>
        <begin position="50"/>
        <end position="69"/>
    </location>
</feature>
<gene>
    <name evidence="2" type="ORF">BHC48_09565</name>
</gene>
<comment type="caution">
    <text evidence="2">The sequence shown here is derived from an EMBL/GenBank/DDBJ whole genome shotgun (WGS) entry which is preliminary data.</text>
</comment>
<name>A0A2N9XJV7_9NEIS</name>
<evidence type="ECO:0000256" key="1">
    <source>
        <dbReference type="SAM" id="Phobius"/>
    </source>
</evidence>
<keyword evidence="1" id="KW-0812">Transmembrane</keyword>
<evidence type="ECO:0000313" key="2">
    <source>
        <dbReference type="EMBL" id="PIT48612.1"/>
    </source>
</evidence>
<proteinExistence type="predicted"/>
<accession>A0A2N9XJV7</accession>
<protein>
    <recommendedName>
        <fullName evidence="4">EamA domain-containing protein</fullName>
    </recommendedName>
</protein>